<reference evidence="1" key="1">
    <citation type="journal article" date="2019" name="bioRxiv">
        <title>The Genome of the Zebra Mussel, Dreissena polymorpha: A Resource for Invasive Species Research.</title>
        <authorList>
            <person name="McCartney M.A."/>
            <person name="Auch B."/>
            <person name="Kono T."/>
            <person name="Mallez S."/>
            <person name="Zhang Y."/>
            <person name="Obille A."/>
            <person name="Becker A."/>
            <person name="Abrahante J.E."/>
            <person name="Garbe J."/>
            <person name="Badalamenti J.P."/>
            <person name="Herman A."/>
            <person name="Mangelson H."/>
            <person name="Liachko I."/>
            <person name="Sullivan S."/>
            <person name="Sone E.D."/>
            <person name="Koren S."/>
            <person name="Silverstein K.A.T."/>
            <person name="Beckman K.B."/>
            <person name="Gohl D.M."/>
        </authorList>
    </citation>
    <scope>NUCLEOTIDE SEQUENCE</scope>
    <source>
        <strain evidence="1">Duluth1</strain>
        <tissue evidence="1">Whole animal</tissue>
    </source>
</reference>
<protein>
    <submittedName>
        <fullName evidence="1">Uncharacterized protein</fullName>
    </submittedName>
</protein>
<keyword evidence="2" id="KW-1185">Reference proteome</keyword>
<evidence type="ECO:0000313" key="2">
    <source>
        <dbReference type="Proteomes" id="UP000828390"/>
    </source>
</evidence>
<accession>A0A9D4S1M5</accession>
<organism evidence="1 2">
    <name type="scientific">Dreissena polymorpha</name>
    <name type="common">Zebra mussel</name>
    <name type="synonym">Mytilus polymorpha</name>
    <dbReference type="NCBI Taxonomy" id="45954"/>
    <lineage>
        <taxon>Eukaryota</taxon>
        <taxon>Metazoa</taxon>
        <taxon>Spiralia</taxon>
        <taxon>Lophotrochozoa</taxon>
        <taxon>Mollusca</taxon>
        <taxon>Bivalvia</taxon>
        <taxon>Autobranchia</taxon>
        <taxon>Heteroconchia</taxon>
        <taxon>Euheterodonta</taxon>
        <taxon>Imparidentia</taxon>
        <taxon>Neoheterodontei</taxon>
        <taxon>Myida</taxon>
        <taxon>Dreissenoidea</taxon>
        <taxon>Dreissenidae</taxon>
        <taxon>Dreissena</taxon>
    </lineage>
</organism>
<dbReference type="EMBL" id="JAIWYP010000001">
    <property type="protein sequence ID" value="KAH3887190.1"/>
    <property type="molecule type" value="Genomic_DNA"/>
</dbReference>
<dbReference type="Proteomes" id="UP000828390">
    <property type="component" value="Unassembled WGS sequence"/>
</dbReference>
<name>A0A9D4S1M5_DREPO</name>
<proteinExistence type="predicted"/>
<dbReference type="AlphaFoldDB" id="A0A9D4S1M5"/>
<reference evidence="1" key="2">
    <citation type="submission" date="2020-11" db="EMBL/GenBank/DDBJ databases">
        <authorList>
            <person name="McCartney M.A."/>
            <person name="Auch B."/>
            <person name="Kono T."/>
            <person name="Mallez S."/>
            <person name="Becker A."/>
            <person name="Gohl D.M."/>
            <person name="Silverstein K.A.T."/>
            <person name="Koren S."/>
            <person name="Bechman K.B."/>
            <person name="Herman A."/>
            <person name="Abrahante J.E."/>
            <person name="Garbe J."/>
        </authorList>
    </citation>
    <scope>NUCLEOTIDE SEQUENCE</scope>
    <source>
        <strain evidence="1">Duluth1</strain>
        <tissue evidence="1">Whole animal</tissue>
    </source>
</reference>
<comment type="caution">
    <text evidence="1">The sequence shown here is derived from an EMBL/GenBank/DDBJ whole genome shotgun (WGS) entry which is preliminary data.</text>
</comment>
<evidence type="ECO:0000313" key="1">
    <source>
        <dbReference type="EMBL" id="KAH3887190.1"/>
    </source>
</evidence>
<gene>
    <name evidence="1" type="ORF">DPMN_011206</name>
</gene>
<sequence length="56" mass="5886">MLFAGDTLQQAIDLVPLLIQSMEKAGIQSTQFALVTEAVSAANLLVKLSLLDINAG</sequence>